<dbReference type="Gene3D" id="3.30.300.130">
    <property type="entry name" value="Fe-S cluster assembly (FSCA)"/>
    <property type="match status" value="1"/>
</dbReference>
<organism evidence="3 4">
    <name type="scientific">Dactylosporangium salmoneum</name>
    <dbReference type="NCBI Taxonomy" id="53361"/>
    <lineage>
        <taxon>Bacteria</taxon>
        <taxon>Bacillati</taxon>
        <taxon>Actinomycetota</taxon>
        <taxon>Actinomycetes</taxon>
        <taxon>Micromonosporales</taxon>
        <taxon>Micromonosporaceae</taxon>
        <taxon>Dactylosporangium</taxon>
    </lineage>
</organism>
<sequence>MVPMHPQACPGDPDRLRWIIPAGTLSVTGALAAVPQALAVLLTDGTLAEVVAEPAAVVTRLGRGRSWSAEGPRVRTALHGALDEPAAWIAAHGLQGYDPGPDALLYSMAQQLLDGAAGQFARSHGGAIELLHVRDGVVTVRLGGACHGCLGAGRTLHQRLELQLRRRCPGVRAVVAGNGGGATEQDVQGPARSQGPS</sequence>
<proteinExistence type="predicted"/>
<comment type="caution">
    <text evidence="3">The sequence shown here is derived from an EMBL/GenBank/DDBJ whole genome shotgun (WGS) entry which is preliminary data.</text>
</comment>
<name>A0ABN3GS52_9ACTN</name>
<protein>
    <recommendedName>
        <fullName evidence="2">NIF system FeS cluster assembly NifU C-terminal domain-containing protein</fullName>
    </recommendedName>
</protein>
<dbReference type="InterPro" id="IPR034904">
    <property type="entry name" value="FSCA_dom_sf"/>
</dbReference>
<dbReference type="Pfam" id="PF01106">
    <property type="entry name" value="NifU"/>
    <property type="match status" value="1"/>
</dbReference>
<gene>
    <name evidence="3" type="ORF">GCM10010170_054210</name>
</gene>
<dbReference type="EMBL" id="BAAARV010000046">
    <property type="protein sequence ID" value="GAA2359763.1"/>
    <property type="molecule type" value="Genomic_DNA"/>
</dbReference>
<dbReference type="SUPFAM" id="SSF117916">
    <property type="entry name" value="Fe-S cluster assembly (FSCA) domain-like"/>
    <property type="match status" value="1"/>
</dbReference>
<dbReference type="Proteomes" id="UP001501444">
    <property type="component" value="Unassembled WGS sequence"/>
</dbReference>
<dbReference type="RefSeq" id="WP_344615324.1">
    <property type="nucleotide sequence ID" value="NZ_BAAARV010000046.1"/>
</dbReference>
<feature type="domain" description="NIF system FeS cluster assembly NifU C-terminal" evidence="2">
    <location>
        <begin position="122"/>
        <end position="175"/>
    </location>
</feature>
<comment type="function">
    <text evidence="1">May be involved in the formation or repair of [Fe-S] clusters present in iron-sulfur proteins.</text>
</comment>
<evidence type="ECO:0000259" key="2">
    <source>
        <dbReference type="Pfam" id="PF01106"/>
    </source>
</evidence>
<evidence type="ECO:0000256" key="1">
    <source>
        <dbReference type="ARBA" id="ARBA00049958"/>
    </source>
</evidence>
<evidence type="ECO:0000313" key="4">
    <source>
        <dbReference type="Proteomes" id="UP001501444"/>
    </source>
</evidence>
<keyword evidence="4" id="KW-1185">Reference proteome</keyword>
<dbReference type="InterPro" id="IPR001075">
    <property type="entry name" value="NIF_FeS_clus_asmbl_NifU_C"/>
</dbReference>
<accession>A0ABN3GS52</accession>
<evidence type="ECO:0000313" key="3">
    <source>
        <dbReference type="EMBL" id="GAA2359763.1"/>
    </source>
</evidence>
<reference evidence="3 4" key="1">
    <citation type="journal article" date="2019" name="Int. J. Syst. Evol. Microbiol.">
        <title>The Global Catalogue of Microorganisms (GCM) 10K type strain sequencing project: providing services to taxonomists for standard genome sequencing and annotation.</title>
        <authorList>
            <consortium name="The Broad Institute Genomics Platform"/>
            <consortium name="The Broad Institute Genome Sequencing Center for Infectious Disease"/>
            <person name="Wu L."/>
            <person name="Ma J."/>
        </authorList>
    </citation>
    <scope>NUCLEOTIDE SEQUENCE [LARGE SCALE GENOMIC DNA]</scope>
    <source>
        <strain evidence="3 4">JCM 3272</strain>
    </source>
</reference>